<feature type="signal peptide" evidence="1">
    <location>
        <begin position="1"/>
        <end position="18"/>
    </location>
</feature>
<feature type="chain" id="PRO_5042207685" description="Secreted protein" evidence="1">
    <location>
        <begin position="19"/>
        <end position="168"/>
    </location>
</feature>
<protein>
    <recommendedName>
        <fullName evidence="4">Secreted protein</fullName>
    </recommendedName>
</protein>
<keyword evidence="3" id="KW-1185">Reference proteome</keyword>
<comment type="caution">
    <text evidence="2">The sequence shown here is derived from an EMBL/GenBank/DDBJ whole genome shotgun (WGS) entry which is preliminary data.</text>
</comment>
<evidence type="ECO:0000313" key="3">
    <source>
        <dbReference type="Proteomes" id="UP001221757"/>
    </source>
</evidence>
<dbReference type="AlphaFoldDB" id="A0AAD7GYA4"/>
<gene>
    <name evidence="2" type="ORF">B0H17DRAFT_527994</name>
</gene>
<dbReference type="PANTHER" id="PTHR37487:SF2">
    <property type="entry name" value="EXPRESSED PROTEIN"/>
    <property type="match status" value="1"/>
</dbReference>
<evidence type="ECO:0008006" key="4">
    <source>
        <dbReference type="Google" id="ProtNLM"/>
    </source>
</evidence>
<evidence type="ECO:0000256" key="1">
    <source>
        <dbReference type="SAM" id="SignalP"/>
    </source>
</evidence>
<sequence>MMKSAILAAVVLAVGVAAQGPTINTPTAANPAAECQPFLIQWSGGTPPWLVVVQNSPPSGVAVADFGSRTDNEVTWIVNASVGTSLLFSIKDNTGLPQSSAPFQVTTGSGDSCLSSGGAAPPRLPAVVVVPALRVLLLRVLLVPAVARPEELPQKLPGASTPYIQLFS</sequence>
<dbReference type="PANTHER" id="PTHR37487">
    <property type="entry name" value="CHROMOSOME 1, WHOLE GENOME SHOTGUN SEQUENCE"/>
    <property type="match status" value="1"/>
</dbReference>
<name>A0AAD7GYA4_MYCRO</name>
<proteinExistence type="predicted"/>
<dbReference type="Proteomes" id="UP001221757">
    <property type="component" value="Unassembled WGS sequence"/>
</dbReference>
<keyword evidence="1" id="KW-0732">Signal</keyword>
<reference evidence="2" key="1">
    <citation type="submission" date="2023-03" db="EMBL/GenBank/DDBJ databases">
        <title>Massive genome expansion in bonnet fungi (Mycena s.s.) driven by repeated elements and novel gene families across ecological guilds.</title>
        <authorList>
            <consortium name="Lawrence Berkeley National Laboratory"/>
            <person name="Harder C.B."/>
            <person name="Miyauchi S."/>
            <person name="Viragh M."/>
            <person name="Kuo A."/>
            <person name="Thoen E."/>
            <person name="Andreopoulos B."/>
            <person name="Lu D."/>
            <person name="Skrede I."/>
            <person name="Drula E."/>
            <person name="Henrissat B."/>
            <person name="Morin E."/>
            <person name="Kohler A."/>
            <person name="Barry K."/>
            <person name="LaButti K."/>
            <person name="Morin E."/>
            <person name="Salamov A."/>
            <person name="Lipzen A."/>
            <person name="Mereny Z."/>
            <person name="Hegedus B."/>
            <person name="Baldrian P."/>
            <person name="Stursova M."/>
            <person name="Weitz H."/>
            <person name="Taylor A."/>
            <person name="Grigoriev I.V."/>
            <person name="Nagy L.G."/>
            <person name="Martin F."/>
            <person name="Kauserud H."/>
        </authorList>
    </citation>
    <scope>NUCLEOTIDE SEQUENCE</scope>
    <source>
        <strain evidence="2">CBHHK067</strain>
    </source>
</reference>
<accession>A0AAD7GYA4</accession>
<dbReference type="EMBL" id="JARKIE010000005">
    <property type="protein sequence ID" value="KAJ7707690.1"/>
    <property type="molecule type" value="Genomic_DNA"/>
</dbReference>
<evidence type="ECO:0000313" key="2">
    <source>
        <dbReference type="EMBL" id="KAJ7707690.1"/>
    </source>
</evidence>
<organism evidence="2 3">
    <name type="scientific">Mycena rosella</name>
    <name type="common">Pink bonnet</name>
    <name type="synonym">Agaricus rosellus</name>
    <dbReference type="NCBI Taxonomy" id="1033263"/>
    <lineage>
        <taxon>Eukaryota</taxon>
        <taxon>Fungi</taxon>
        <taxon>Dikarya</taxon>
        <taxon>Basidiomycota</taxon>
        <taxon>Agaricomycotina</taxon>
        <taxon>Agaricomycetes</taxon>
        <taxon>Agaricomycetidae</taxon>
        <taxon>Agaricales</taxon>
        <taxon>Marasmiineae</taxon>
        <taxon>Mycenaceae</taxon>
        <taxon>Mycena</taxon>
    </lineage>
</organism>